<feature type="region of interest" description="Disordered" evidence="2">
    <location>
        <begin position="176"/>
        <end position="196"/>
    </location>
</feature>
<accession>A0A0D6EIA9</accession>
<evidence type="ECO:0000313" key="4">
    <source>
        <dbReference type="Proteomes" id="UP000243876"/>
    </source>
</evidence>
<dbReference type="EMBL" id="CENE01000002">
    <property type="protein sequence ID" value="CEQ39315.1"/>
    <property type="molecule type" value="Genomic_DNA"/>
</dbReference>
<sequence length="196" mass="21872">MKPVNYDSDKADARLIGIEYVIHHDIFVSLPEEEKKYWHSHKYEVESGQLTLQSKSLVPTGAEDVAEQSAMTELHKANDSLWTYGKTIHTWAIDSSPSLPLGPPRLMMAFTADAQVSDSVISTVESVEQKSVAHKRELRAKYLDLNYEKAEGADQWEKTGKALELVAKEKDVTMPGREGATWKGKERLESVLGGNA</sequence>
<dbReference type="AlphaFoldDB" id="A0A0D6EIA9"/>
<dbReference type="InterPro" id="IPR010686">
    <property type="entry name" value="OBAP-like"/>
</dbReference>
<gene>
    <name evidence="3" type="primary">SPOSA6832_00836</name>
</gene>
<organism evidence="3 4">
    <name type="scientific">Sporidiobolus salmonicolor</name>
    <name type="common">Yeast-like fungus</name>
    <name type="synonym">Sporobolomyces salmonicolor</name>
    <dbReference type="NCBI Taxonomy" id="5005"/>
    <lineage>
        <taxon>Eukaryota</taxon>
        <taxon>Fungi</taxon>
        <taxon>Dikarya</taxon>
        <taxon>Basidiomycota</taxon>
        <taxon>Pucciniomycotina</taxon>
        <taxon>Microbotryomycetes</taxon>
        <taxon>Sporidiobolales</taxon>
        <taxon>Sporidiobolaceae</taxon>
        <taxon>Sporobolomyces</taxon>
    </lineage>
</organism>
<keyword evidence="4" id="KW-1185">Reference proteome</keyword>
<proteinExistence type="inferred from homology"/>
<evidence type="ECO:0000256" key="2">
    <source>
        <dbReference type="SAM" id="MobiDB-lite"/>
    </source>
</evidence>
<dbReference type="OrthoDB" id="1901244at2759"/>
<dbReference type="Proteomes" id="UP000243876">
    <property type="component" value="Unassembled WGS sequence"/>
</dbReference>
<evidence type="ECO:0000313" key="3">
    <source>
        <dbReference type="EMBL" id="CEQ39315.1"/>
    </source>
</evidence>
<protein>
    <submittedName>
        <fullName evidence="3">SPOSA6832_00836-mRNA-1:cds</fullName>
    </submittedName>
</protein>
<dbReference type="Pfam" id="PF06884">
    <property type="entry name" value="DUF1264"/>
    <property type="match status" value="1"/>
</dbReference>
<evidence type="ECO:0000256" key="1">
    <source>
        <dbReference type="ARBA" id="ARBA00009740"/>
    </source>
</evidence>
<dbReference type="PANTHER" id="PTHR31360">
    <property type="match status" value="1"/>
</dbReference>
<reference evidence="4" key="1">
    <citation type="submission" date="2015-02" db="EMBL/GenBank/DDBJ databases">
        <authorList>
            <person name="Gon?alves P."/>
        </authorList>
    </citation>
    <scope>NUCLEOTIDE SEQUENCE [LARGE SCALE GENOMIC DNA]</scope>
</reference>
<comment type="similarity">
    <text evidence="1">Belongs to the OBAP family.</text>
</comment>
<dbReference type="PANTHER" id="PTHR31360:SF0">
    <property type="entry name" value="OIL BODY-ASSOCIATED PROTEIN 1B"/>
    <property type="match status" value="1"/>
</dbReference>
<name>A0A0D6EIA9_SPOSA</name>